<keyword evidence="1" id="KW-0732">Signal</keyword>
<name>A0A4V1MA16_9BACT</name>
<organism evidence="2 3">
    <name type="scientific">Filimonas effusa</name>
    <dbReference type="NCBI Taxonomy" id="2508721"/>
    <lineage>
        <taxon>Bacteria</taxon>
        <taxon>Pseudomonadati</taxon>
        <taxon>Bacteroidota</taxon>
        <taxon>Chitinophagia</taxon>
        <taxon>Chitinophagales</taxon>
        <taxon>Chitinophagaceae</taxon>
        <taxon>Filimonas</taxon>
    </lineage>
</organism>
<dbReference type="AlphaFoldDB" id="A0A4V1MA16"/>
<keyword evidence="3" id="KW-1185">Reference proteome</keyword>
<feature type="chain" id="PRO_5020310629" evidence="1">
    <location>
        <begin position="20"/>
        <end position="166"/>
    </location>
</feature>
<reference evidence="2 3" key="1">
    <citation type="submission" date="2019-01" db="EMBL/GenBank/DDBJ databases">
        <title>Filimonas sp. strain TTM-71.</title>
        <authorList>
            <person name="Chen W.-M."/>
        </authorList>
    </citation>
    <scope>NUCLEOTIDE SEQUENCE [LARGE SCALE GENOMIC DNA]</scope>
    <source>
        <strain evidence="2 3">TTM-71</strain>
    </source>
</reference>
<protein>
    <submittedName>
        <fullName evidence="2">Uncharacterized protein</fullName>
    </submittedName>
</protein>
<sequence>MARVFFFLIAAVAFIKVNAQTASKLDISAGYISIFFKKGTAKTVGWESTRRMPKGNFSCKEQEDGTLFLKYFPSDVITEYKVATRDIIGDPNKVPKQIAGFKLKGIYLNPVEPPEYYYALYIHPEYKNSLLIVGYLELGKFFTGANYYSETAENPFREKNIDFGSK</sequence>
<dbReference type="RefSeq" id="WP_129004656.1">
    <property type="nucleotide sequence ID" value="NZ_SDHZ01000002.1"/>
</dbReference>
<feature type="signal peptide" evidence="1">
    <location>
        <begin position="1"/>
        <end position="19"/>
    </location>
</feature>
<dbReference type="OrthoDB" id="759239at2"/>
<evidence type="ECO:0000313" key="2">
    <source>
        <dbReference type="EMBL" id="RXK83604.1"/>
    </source>
</evidence>
<comment type="caution">
    <text evidence="2">The sequence shown here is derived from an EMBL/GenBank/DDBJ whole genome shotgun (WGS) entry which is preliminary data.</text>
</comment>
<gene>
    <name evidence="2" type="ORF">ESB13_16080</name>
</gene>
<proteinExistence type="predicted"/>
<dbReference type="Proteomes" id="UP000290545">
    <property type="component" value="Unassembled WGS sequence"/>
</dbReference>
<accession>A0A4V1MA16</accession>
<dbReference type="EMBL" id="SDHZ01000002">
    <property type="protein sequence ID" value="RXK83604.1"/>
    <property type="molecule type" value="Genomic_DNA"/>
</dbReference>
<evidence type="ECO:0000256" key="1">
    <source>
        <dbReference type="SAM" id="SignalP"/>
    </source>
</evidence>
<evidence type="ECO:0000313" key="3">
    <source>
        <dbReference type="Proteomes" id="UP000290545"/>
    </source>
</evidence>